<reference evidence="1 2" key="1">
    <citation type="journal article" date="2021" name="BMC Biol.">
        <title>Horizontally acquired antibacterial genes associated with adaptive radiation of ladybird beetles.</title>
        <authorList>
            <person name="Li H.S."/>
            <person name="Tang X.F."/>
            <person name="Huang Y.H."/>
            <person name="Xu Z.Y."/>
            <person name="Chen M.L."/>
            <person name="Du X.Y."/>
            <person name="Qiu B.Y."/>
            <person name="Chen P.T."/>
            <person name="Zhang W."/>
            <person name="Slipinski A."/>
            <person name="Escalona H.E."/>
            <person name="Waterhouse R.M."/>
            <person name="Zwick A."/>
            <person name="Pang H."/>
        </authorList>
    </citation>
    <scope>NUCLEOTIDE SEQUENCE [LARGE SCALE GENOMIC DNA]</scope>
    <source>
        <strain evidence="1">SYSU2018</strain>
    </source>
</reference>
<evidence type="ECO:0000313" key="2">
    <source>
        <dbReference type="Proteomes" id="UP001516400"/>
    </source>
</evidence>
<evidence type="ECO:0000313" key="1">
    <source>
        <dbReference type="EMBL" id="KAL3271623.1"/>
    </source>
</evidence>
<dbReference type="AlphaFoldDB" id="A0ABD2MYP6"/>
<name>A0ABD2MYP6_9CUCU</name>
<comment type="caution">
    <text evidence="1">The sequence shown here is derived from an EMBL/GenBank/DDBJ whole genome shotgun (WGS) entry which is preliminary data.</text>
</comment>
<dbReference type="EMBL" id="JABFTP020000042">
    <property type="protein sequence ID" value="KAL3271623.1"/>
    <property type="molecule type" value="Genomic_DNA"/>
</dbReference>
<gene>
    <name evidence="1" type="ORF">HHI36_022097</name>
</gene>
<proteinExistence type="predicted"/>
<protein>
    <submittedName>
        <fullName evidence="1">Uncharacterized protein</fullName>
    </submittedName>
</protein>
<sequence>MENIEVTIKDTSDFLQLRTTMEYVVNNVEIVCISCIICNICHDIVKPKQGKKGKKNLTETKGRDSILDLADTLKTTMIKFDTSLHLWSTVSTQTDIATELECLNLNNNGNSVFQNILSSHVQAVNELQSVLKTKFKFIGVNS</sequence>
<accession>A0ABD2MYP6</accession>
<dbReference type="Proteomes" id="UP001516400">
    <property type="component" value="Unassembled WGS sequence"/>
</dbReference>
<organism evidence="1 2">
    <name type="scientific">Cryptolaemus montrouzieri</name>
    <dbReference type="NCBI Taxonomy" id="559131"/>
    <lineage>
        <taxon>Eukaryota</taxon>
        <taxon>Metazoa</taxon>
        <taxon>Ecdysozoa</taxon>
        <taxon>Arthropoda</taxon>
        <taxon>Hexapoda</taxon>
        <taxon>Insecta</taxon>
        <taxon>Pterygota</taxon>
        <taxon>Neoptera</taxon>
        <taxon>Endopterygota</taxon>
        <taxon>Coleoptera</taxon>
        <taxon>Polyphaga</taxon>
        <taxon>Cucujiformia</taxon>
        <taxon>Coccinelloidea</taxon>
        <taxon>Coccinellidae</taxon>
        <taxon>Scymninae</taxon>
        <taxon>Scymnini</taxon>
        <taxon>Cryptolaemus</taxon>
    </lineage>
</organism>
<keyword evidence="2" id="KW-1185">Reference proteome</keyword>